<evidence type="ECO:0000256" key="6">
    <source>
        <dbReference type="SAM" id="MobiDB-lite"/>
    </source>
</evidence>
<dbReference type="Gene3D" id="3.30.70.2120">
    <property type="match status" value="1"/>
</dbReference>
<accession>A0AAX0LBI4</accession>
<evidence type="ECO:0000313" key="10">
    <source>
        <dbReference type="Proteomes" id="UP000189728"/>
    </source>
</evidence>
<organism evidence="9 10">
    <name type="scientific">Campylobacter pinnipediorum subsp. pinnipediorum</name>
    <dbReference type="NCBI Taxonomy" id="1660067"/>
    <lineage>
        <taxon>Bacteria</taxon>
        <taxon>Pseudomonadati</taxon>
        <taxon>Campylobacterota</taxon>
        <taxon>Epsilonproteobacteria</taxon>
        <taxon>Campylobacterales</taxon>
        <taxon>Campylobacteraceae</taxon>
        <taxon>Campylobacter</taxon>
    </lineage>
</organism>
<name>A0AAX0LBI4_9BACT</name>
<evidence type="ECO:0000313" key="9">
    <source>
        <dbReference type="EMBL" id="OPA81871.1"/>
    </source>
</evidence>
<evidence type="ECO:0000259" key="7">
    <source>
        <dbReference type="Pfam" id="PF02465"/>
    </source>
</evidence>
<feature type="coiled-coil region" evidence="5">
    <location>
        <begin position="551"/>
        <end position="578"/>
    </location>
</feature>
<evidence type="ECO:0000256" key="3">
    <source>
        <dbReference type="ARBA" id="ARBA00023054"/>
    </source>
</evidence>
<proteinExistence type="inferred from homology"/>
<dbReference type="GO" id="GO:0005576">
    <property type="term" value="C:extracellular region"/>
    <property type="evidence" value="ECO:0007669"/>
    <property type="project" value="UniProtKB-SubCell"/>
</dbReference>
<dbReference type="PANTHER" id="PTHR30288:SF0">
    <property type="entry name" value="FLAGELLAR HOOK-ASSOCIATED PROTEIN 2"/>
    <property type="match status" value="1"/>
</dbReference>
<dbReference type="GO" id="GO:0009421">
    <property type="term" value="C:bacterial-type flagellum filament cap"/>
    <property type="evidence" value="ECO:0007669"/>
    <property type="project" value="InterPro"/>
</dbReference>
<comment type="function">
    <text evidence="5">Required for morphogenesis and for the elongation of the flagellar filament by facilitating polymerization of the flagellin monomers at the tip of growing filament. Forms a capping structure, which prevents flagellin subunits (transported through the central channel of the flagellum) from leaking out without polymerization at the distal end.</text>
</comment>
<evidence type="ECO:0000256" key="5">
    <source>
        <dbReference type="RuleBase" id="RU362066"/>
    </source>
</evidence>
<dbReference type="NCBIfam" id="NF009400">
    <property type="entry name" value="PRK12765.1"/>
    <property type="match status" value="1"/>
</dbReference>
<dbReference type="AlphaFoldDB" id="A0AAX0LBI4"/>
<dbReference type="InterPro" id="IPR040026">
    <property type="entry name" value="FliD"/>
</dbReference>
<feature type="domain" description="Flagellar hook-associated protein 2 N-terminal" evidence="7">
    <location>
        <begin position="29"/>
        <end position="120"/>
    </location>
</feature>
<dbReference type="Pfam" id="PF07195">
    <property type="entry name" value="FliD_C"/>
    <property type="match status" value="1"/>
</dbReference>
<dbReference type="PANTHER" id="PTHR30288">
    <property type="entry name" value="FLAGELLAR CAP/ASSEMBLY PROTEIN FLID"/>
    <property type="match status" value="1"/>
</dbReference>
<dbReference type="Pfam" id="PF02465">
    <property type="entry name" value="FliD_N"/>
    <property type="match status" value="1"/>
</dbReference>
<comment type="subunit">
    <text evidence="2 5">Homopentamer.</text>
</comment>
<evidence type="ECO:0000259" key="8">
    <source>
        <dbReference type="Pfam" id="PF07195"/>
    </source>
</evidence>
<dbReference type="InterPro" id="IPR010809">
    <property type="entry name" value="FliD_C"/>
</dbReference>
<comment type="similarity">
    <text evidence="1 5">Belongs to the FliD family.</text>
</comment>
<dbReference type="RefSeq" id="WP_078415307.1">
    <property type="nucleotide sequence ID" value="NZ_CP012546.1"/>
</dbReference>
<dbReference type="InterPro" id="IPR010810">
    <property type="entry name" value="Flagellin_hook_IN_motif"/>
</dbReference>
<dbReference type="GO" id="GO:0009424">
    <property type="term" value="C:bacterial-type flagellum hook"/>
    <property type="evidence" value="ECO:0007669"/>
    <property type="project" value="UniProtKB-UniRule"/>
</dbReference>
<comment type="caution">
    <text evidence="9">The sequence shown here is derived from an EMBL/GenBank/DDBJ whole genome shotgun (WGS) entry which is preliminary data.</text>
</comment>
<keyword evidence="3 5" id="KW-0175">Coiled coil</keyword>
<dbReference type="Proteomes" id="UP000189728">
    <property type="component" value="Unassembled WGS sequence"/>
</dbReference>
<protein>
    <recommendedName>
        <fullName evidence="5">Flagellar hook-associated protein 2</fullName>
        <shortName evidence="5">HAP2</shortName>
    </recommendedName>
    <alternativeName>
        <fullName evidence="5">Flagellar cap protein</fullName>
    </alternativeName>
</protein>
<dbReference type="GO" id="GO:0071973">
    <property type="term" value="P:bacterial-type flagellum-dependent cell motility"/>
    <property type="evidence" value="ECO:0007669"/>
    <property type="project" value="TreeGrafter"/>
</dbReference>
<reference evidence="9 10" key="1">
    <citation type="submission" date="2016-08" db="EMBL/GenBank/DDBJ databases">
        <title>Campylobacter species from sea mammals.</title>
        <authorList>
            <person name="Gilbert M.J."/>
            <person name="Byrne B.A."/>
            <person name="Zomer A.L."/>
            <person name="Wagenaar J.A."/>
        </authorList>
    </citation>
    <scope>NUCLEOTIDE SEQUENCE [LARGE SCALE GENOMIC DNA]</scope>
    <source>
        <strain evidence="9 10">1105248</strain>
    </source>
</reference>
<sequence length="615" mass="67439">MPTTDSVSSTTNTKGIMGLGSRGSAALNDELIGKLKAADSRAQVDPIKKKVEDNSFQKQELSALMTLMDNVNASFKELNNEALYFKRKVNSSGSSASVSVVPGVNIQDLNLNVKQVAQKDSFQSSRFKDSASSLNVDSDTSFNLEIRGVSYKIEVAKGATLQDVADSINKTAGFDVQARIIKVGGENPYQLVLQSKRVGADNKISFSYGDKTTEKATEKAKPSTSPETATSQRTPITDGILKTLGWDDNQAEEVDGEDGKTTKITNLEKNRLTTAQNAIFDYNGLEVVRDKNTIDDLRTGVTINLKETGVSSFAVVEDTEDIAKNLENMVSSYNTLIANLNITTGYDDKTGDSGAFQGVNDITTIRSSLNRIFSSQNSEGKSLDQYGITFDEKGVLHLDSKKLNDKLQSSVEDVRNFFVGYTKYGELAYSANTQVQDGEITLDKEDLKINDISIKLETKASDSQEDNALALITAIKQAKIDGVYASLSIDKKSIVLKTDDGTPINITGNAEKLKKLGMSETSLTASETKVVGLFSRLNTKLDELVGKDGSLSIYENRLNEESKKLSDEKEKIENSLNQKYDTMRERWALYAQQITALENQFSTLKTMIDFEINKK</sequence>
<feature type="region of interest" description="Disordered" evidence="6">
    <location>
        <begin position="211"/>
        <end position="233"/>
    </location>
</feature>
<comment type="subcellular location">
    <subcellularLocation>
        <location evidence="5">Secreted</location>
    </subcellularLocation>
    <subcellularLocation>
        <location evidence="5">Bacterial flagellum</location>
    </subcellularLocation>
</comment>
<feature type="compositionally biased region" description="Basic and acidic residues" evidence="6">
    <location>
        <begin position="211"/>
        <end position="221"/>
    </location>
</feature>
<keyword evidence="5" id="KW-0964">Secreted</keyword>
<dbReference type="Pfam" id="PF07196">
    <property type="entry name" value="Flagellin_IN"/>
    <property type="match status" value="1"/>
</dbReference>
<gene>
    <name evidence="9" type="ORF">BFG04_01650</name>
</gene>
<feature type="compositionally biased region" description="Polar residues" evidence="6">
    <location>
        <begin position="222"/>
        <end position="233"/>
    </location>
</feature>
<dbReference type="GO" id="GO:0007155">
    <property type="term" value="P:cell adhesion"/>
    <property type="evidence" value="ECO:0007669"/>
    <property type="project" value="InterPro"/>
</dbReference>
<evidence type="ECO:0000256" key="4">
    <source>
        <dbReference type="ARBA" id="ARBA00023143"/>
    </source>
</evidence>
<keyword evidence="4 5" id="KW-0975">Bacterial flagellum</keyword>
<evidence type="ECO:0000256" key="2">
    <source>
        <dbReference type="ARBA" id="ARBA00011255"/>
    </source>
</evidence>
<feature type="domain" description="Flagellar hook-associated protein 2 C-terminal" evidence="8">
    <location>
        <begin position="275"/>
        <end position="588"/>
    </location>
</feature>
<evidence type="ECO:0000256" key="1">
    <source>
        <dbReference type="ARBA" id="ARBA00009764"/>
    </source>
</evidence>
<dbReference type="EMBL" id="MCRK01000012">
    <property type="protein sequence ID" value="OPA81871.1"/>
    <property type="molecule type" value="Genomic_DNA"/>
</dbReference>
<dbReference type="InterPro" id="IPR003481">
    <property type="entry name" value="FliD_N"/>
</dbReference>